<proteinExistence type="predicted"/>
<sequence length="101" mass="11596">MTRTLITCMDFMNQLEGFSSVHSTWGNFLNKFKKRLTRHRETDFRYTWVDLHPRSRRGGSKSNNNPVKLSISFLLTIICCAPSIPLFSNDPTHTPVSPQAP</sequence>
<gene>
    <name evidence="2" type="ORF">CHARACLAT_013698</name>
</gene>
<evidence type="ECO:0000313" key="3">
    <source>
        <dbReference type="Proteomes" id="UP001352852"/>
    </source>
</evidence>
<keyword evidence="1" id="KW-1133">Transmembrane helix</keyword>
<accession>A0ABU7F2Q6</accession>
<organism evidence="2 3">
    <name type="scientific">Characodon lateralis</name>
    <dbReference type="NCBI Taxonomy" id="208331"/>
    <lineage>
        <taxon>Eukaryota</taxon>
        <taxon>Metazoa</taxon>
        <taxon>Chordata</taxon>
        <taxon>Craniata</taxon>
        <taxon>Vertebrata</taxon>
        <taxon>Euteleostomi</taxon>
        <taxon>Actinopterygii</taxon>
        <taxon>Neopterygii</taxon>
        <taxon>Teleostei</taxon>
        <taxon>Neoteleostei</taxon>
        <taxon>Acanthomorphata</taxon>
        <taxon>Ovalentaria</taxon>
        <taxon>Atherinomorphae</taxon>
        <taxon>Cyprinodontiformes</taxon>
        <taxon>Goodeidae</taxon>
        <taxon>Characodon</taxon>
    </lineage>
</organism>
<comment type="caution">
    <text evidence="2">The sequence shown here is derived from an EMBL/GenBank/DDBJ whole genome shotgun (WGS) entry which is preliminary data.</text>
</comment>
<feature type="transmembrane region" description="Helical" evidence="1">
    <location>
        <begin position="66"/>
        <end position="87"/>
    </location>
</feature>
<dbReference type="Proteomes" id="UP001352852">
    <property type="component" value="Unassembled WGS sequence"/>
</dbReference>
<keyword evidence="1" id="KW-0472">Membrane</keyword>
<keyword evidence="1" id="KW-0812">Transmembrane</keyword>
<protein>
    <submittedName>
        <fullName evidence="2">Uncharacterized protein</fullName>
    </submittedName>
</protein>
<name>A0ABU7F2Q6_9TELE</name>
<dbReference type="EMBL" id="JAHUTJ010074773">
    <property type="protein sequence ID" value="MED6293736.1"/>
    <property type="molecule type" value="Genomic_DNA"/>
</dbReference>
<evidence type="ECO:0000313" key="2">
    <source>
        <dbReference type="EMBL" id="MED6293736.1"/>
    </source>
</evidence>
<evidence type="ECO:0000256" key="1">
    <source>
        <dbReference type="SAM" id="Phobius"/>
    </source>
</evidence>
<keyword evidence="3" id="KW-1185">Reference proteome</keyword>
<reference evidence="2 3" key="1">
    <citation type="submission" date="2021-06" db="EMBL/GenBank/DDBJ databases">
        <authorList>
            <person name="Palmer J.M."/>
        </authorList>
    </citation>
    <scope>NUCLEOTIDE SEQUENCE [LARGE SCALE GENOMIC DNA]</scope>
    <source>
        <strain evidence="2 3">CL_MEX2019</strain>
        <tissue evidence="2">Muscle</tissue>
    </source>
</reference>